<dbReference type="EMBL" id="BSVB01000001">
    <property type="protein sequence ID" value="GMA96669.1"/>
    <property type="molecule type" value="Genomic_DNA"/>
</dbReference>
<organism evidence="2 3">
    <name type="scientific">Pseudolysinimonas kribbensis</name>
    <dbReference type="NCBI Taxonomy" id="433641"/>
    <lineage>
        <taxon>Bacteria</taxon>
        <taxon>Bacillati</taxon>
        <taxon>Actinomycetota</taxon>
        <taxon>Actinomycetes</taxon>
        <taxon>Micrococcales</taxon>
        <taxon>Microbacteriaceae</taxon>
        <taxon>Pseudolysinimonas</taxon>
    </lineage>
</organism>
<reference evidence="3" key="1">
    <citation type="journal article" date="2019" name="Int. J. Syst. Evol. Microbiol.">
        <title>The Global Catalogue of Microorganisms (GCM) 10K type strain sequencing project: providing services to taxonomists for standard genome sequencing and annotation.</title>
        <authorList>
            <consortium name="The Broad Institute Genomics Platform"/>
            <consortium name="The Broad Institute Genome Sequencing Center for Infectious Disease"/>
            <person name="Wu L."/>
            <person name="Ma J."/>
        </authorList>
    </citation>
    <scope>NUCLEOTIDE SEQUENCE [LARGE SCALE GENOMIC DNA]</scope>
    <source>
        <strain evidence="3">NBRC 108894</strain>
    </source>
</reference>
<sequence length="337" mass="37445">MDGYSLATDVPFSESSRWWADYTQVVSRTEILLRKPRRVLGAAVYDARLKAQVVPANGVELTRYEREDLEDDLSRRVTALASPATADLLDQKAVRRMMERHHRTILRTIGNRLHAKTIGVAVGVVLAAWVIGLLPYLIGTATSRTSAALRDAALVALFSLVVLLAGGVGALVVQRARLVAQIRDLNRDLKGVRTQVHGGAAIFGRYLTDLSTYMRARALLIGSAVREHQERARLQDLEQLKLRINRAMEFERGLITSLGATPVVQKVDGDLSTFDLGNRYRMRRLLQLPLPAGITVPFNTSGELVRAPYDFIARVVVKRVPLFERADPDESTNEVTE</sequence>
<name>A0ABQ6KBM8_9MICO</name>
<keyword evidence="1" id="KW-0812">Transmembrane</keyword>
<feature type="transmembrane region" description="Helical" evidence="1">
    <location>
        <begin position="153"/>
        <end position="173"/>
    </location>
</feature>
<comment type="caution">
    <text evidence="2">The sequence shown here is derived from an EMBL/GenBank/DDBJ whole genome shotgun (WGS) entry which is preliminary data.</text>
</comment>
<feature type="transmembrane region" description="Helical" evidence="1">
    <location>
        <begin position="117"/>
        <end position="138"/>
    </location>
</feature>
<evidence type="ECO:0000313" key="2">
    <source>
        <dbReference type="EMBL" id="GMA96669.1"/>
    </source>
</evidence>
<evidence type="ECO:0000313" key="3">
    <source>
        <dbReference type="Proteomes" id="UP001157034"/>
    </source>
</evidence>
<dbReference type="Proteomes" id="UP001157034">
    <property type="component" value="Unassembled WGS sequence"/>
</dbReference>
<gene>
    <name evidence="2" type="ORF">GCM10025881_34930</name>
</gene>
<keyword evidence="3" id="KW-1185">Reference proteome</keyword>
<evidence type="ECO:0000256" key="1">
    <source>
        <dbReference type="SAM" id="Phobius"/>
    </source>
</evidence>
<accession>A0ABQ6KBM8</accession>
<protein>
    <submittedName>
        <fullName evidence="2">Uncharacterized protein</fullName>
    </submittedName>
</protein>
<keyword evidence="1" id="KW-1133">Transmembrane helix</keyword>
<keyword evidence="1" id="KW-0472">Membrane</keyword>
<proteinExistence type="predicted"/>